<keyword evidence="1" id="KW-0732">Signal</keyword>
<reference evidence="3 4" key="1">
    <citation type="submission" date="2020-08" db="EMBL/GenBank/DDBJ databases">
        <title>Genomic Encyclopedia of Type Strains, Phase III (KMG-III): the genomes of soil and plant-associated and newly described type strains.</title>
        <authorList>
            <person name="Whitman W."/>
        </authorList>
    </citation>
    <scope>NUCLEOTIDE SEQUENCE [LARGE SCALE GENOMIC DNA]</scope>
    <source>
        <strain evidence="3 4">CECT 8075</strain>
    </source>
</reference>
<dbReference type="InterPro" id="IPR025965">
    <property type="entry name" value="FlgD/Vpr_Ig-like"/>
</dbReference>
<dbReference type="Gene3D" id="2.60.40.1190">
    <property type="match status" value="2"/>
</dbReference>
<dbReference type="Gene3D" id="2.120.10.30">
    <property type="entry name" value="TolB, C-terminal domain"/>
    <property type="match status" value="1"/>
</dbReference>
<organism evidence="3 4">
    <name type="scientific">Aporhodopirellula rubra</name>
    <dbReference type="NCBI Taxonomy" id="980271"/>
    <lineage>
        <taxon>Bacteria</taxon>
        <taxon>Pseudomonadati</taxon>
        <taxon>Planctomycetota</taxon>
        <taxon>Planctomycetia</taxon>
        <taxon>Pirellulales</taxon>
        <taxon>Pirellulaceae</taxon>
        <taxon>Aporhodopirellula</taxon>
    </lineage>
</organism>
<evidence type="ECO:0000313" key="3">
    <source>
        <dbReference type="EMBL" id="MBB3204334.1"/>
    </source>
</evidence>
<dbReference type="EMBL" id="JACHXU010000001">
    <property type="protein sequence ID" value="MBB3204334.1"/>
    <property type="molecule type" value="Genomic_DNA"/>
</dbReference>
<dbReference type="SUPFAM" id="SSF49344">
    <property type="entry name" value="CBD9-like"/>
    <property type="match status" value="2"/>
</dbReference>
<gene>
    <name evidence="3" type="ORF">FHS27_000098</name>
</gene>
<evidence type="ECO:0000256" key="1">
    <source>
        <dbReference type="SAM" id="SignalP"/>
    </source>
</evidence>
<protein>
    <recommendedName>
        <fullName evidence="2">FlgD/Vpr Ig-like domain-containing protein</fullName>
    </recommendedName>
</protein>
<dbReference type="InterPro" id="IPR011042">
    <property type="entry name" value="6-blade_b-propeller_TolB-like"/>
</dbReference>
<name>A0A7W5DUD0_9BACT</name>
<sequence>MNNNCKLFLCCLSVVWSGFVSSASATQTDNRGLHAVPVPDDVVIDGNLADWDLSGQTLMCYDLESLQDVYSAKVAVMYDAANLYISVHFADTTPMGNRHDPRYQAHKAWAGDSVQVRFKTERISHITAWYFAGEKKPGFYLDRGKDLNTPFGGGAETLFHQDGWKLERGVETAYRKDSGEQGYVQEMKLPWSLVTDRKYEAGDQFQMGFELFWGQGDWPSHRYADNLSEGANGREFFFTNHKGWGDLILEAEGNLNLPEPAWMKRQIEGQPTGPVEIEYELLKDGKVTLAIDDSDGRRVRNLIAAQSRTAGKNIEKWDGLDDAGKPVLPGDYRFHVLTHDGIHLKYALSFANPGNPTWATDDGRGAFYGDHTAPQAAAAAGEFVALATPMGEAGKHLIATDLDGQRLWGLSNRVAFDGGHISLATDGTTLWVGTEGKRSLIYRVTLADGSYAPWGIVQEDNDGREFNPVDLVVSELPGLAAAKAEANLRSIACHHDVLAAAFARENEVRLYHAVTGELLSRIPIDEPKSVAYTSQSELLVLSKGRILIVDDKAGIRPFTTQTHADAWGLAAGADGRVYLSVRGTDQNVKVFSADGKPLREIGKRGGRPHHGQFSAGAMRQPAGIAIDSRNHLWVTEETENPKRTSVWNVDSGGLLKDLSGTTSYAGAGTVNPYDPSMGFADDTVYRLDWETGTSEPIYSVGKSENPDDLFPPSVHKLTSRVVQKNGLLYVYTTGAGRGSSDVHCTVFDGTHWRSVAHTGVVGQGQANQGRFSKYERRFAGRERQRYSWADENGDGLVQDSELQFASIEIDDEPVDLRSFYWGQLPDTDGTITYAVKNRQELVQFPVAGYTKAGAPIYDITNPHIVRPDLEIIGGGNGEGQIIGGSNGRIYINQDPLIMVEPSGHVVGGYPNRHLSVHGSHRAKAARSGYLIGPSSFLGVIQVGDESKDEAGEIFCLNGNLGENYLFTHDGLFVQSLFRDTRGYSEKPARAERGMSLDATTAGGESFGGNFIRTVEGKTYLTNGGTDARVIEVTGLESIRRISGMFTYTHAEFAEAQTLLSQKLAETSEPKAFTVPRGTANVDGEATEWPALMDDEQLAMNVQENTRQRYARVLARYDDQNLYLAYRVFAPRSAMKNVGQDDRLLFKTGDAVDLMIGPDGAKDDAGNLRLLMTFKDRKTPIAVLNVKKAPGAAASEKFDFSSPWRTISFERVVVTRGVTLASAGTQGGFIVEGAIPWNEIGITPESGLKLKADVGVLFSDGGTQTVSRQYWSNKATGLVNDIPGEADLVPAAWGTFTLE</sequence>
<dbReference type="Pfam" id="PF13860">
    <property type="entry name" value="FlgD_ig"/>
    <property type="match status" value="1"/>
</dbReference>
<dbReference type="Proteomes" id="UP000536179">
    <property type="component" value="Unassembled WGS sequence"/>
</dbReference>
<proteinExistence type="predicted"/>
<dbReference type="Gene3D" id="2.60.40.4070">
    <property type="match status" value="1"/>
</dbReference>
<keyword evidence="4" id="KW-1185">Reference proteome</keyword>
<comment type="caution">
    <text evidence="3">The sequence shown here is derived from an EMBL/GenBank/DDBJ whole genome shotgun (WGS) entry which is preliminary data.</text>
</comment>
<dbReference type="SUPFAM" id="SSF75011">
    <property type="entry name" value="3-carboxy-cis,cis-mucoante lactonizing enzyme"/>
    <property type="match status" value="1"/>
</dbReference>
<feature type="domain" description="FlgD/Vpr Ig-like" evidence="2">
    <location>
        <begin position="269"/>
        <end position="337"/>
    </location>
</feature>
<evidence type="ECO:0000313" key="4">
    <source>
        <dbReference type="Proteomes" id="UP000536179"/>
    </source>
</evidence>
<accession>A0A7W5DUD0</accession>
<evidence type="ECO:0000259" key="2">
    <source>
        <dbReference type="Pfam" id="PF13860"/>
    </source>
</evidence>
<dbReference type="RefSeq" id="WP_246418948.1">
    <property type="nucleotide sequence ID" value="NZ_JACHXU010000001.1"/>
</dbReference>
<feature type="signal peptide" evidence="1">
    <location>
        <begin position="1"/>
        <end position="25"/>
    </location>
</feature>
<feature type="chain" id="PRO_5031423453" description="FlgD/Vpr Ig-like domain-containing protein" evidence="1">
    <location>
        <begin position="26"/>
        <end position="1298"/>
    </location>
</feature>